<evidence type="ECO:0000256" key="3">
    <source>
        <dbReference type="ARBA" id="ARBA00012027"/>
    </source>
</evidence>
<organism evidence="8 9">
    <name type="scientific">Chitinophaga ginsengisoli</name>
    <dbReference type="NCBI Taxonomy" id="363837"/>
    <lineage>
        <taxon>Bacteria</taxon>
        <taxon>Pseudomonadati</taxon>
        <taxon>Bacteroidota</taxon>
        <taxon>Chitinophagia</taxon>
        <taxon>Chitinophagales</taxon>
        <taxon>Chitinophagaceae</taxon>
        <taxon>Chitinophaga</taxon>
    </lineage>
</organism>
<dbReference type="PROSITE" id="PS50035">
    <property type="entry name" value="PLD"/>
    <property type="match status" value="1"/>
</dbReference>
<evidence type="ECO:0000313" key="9">
    <source>
        <dbReference type="Proteomes" id="UP000240978"/>
    </source>
</evidence>
<dbReference type="RefSeq" id="WP_106604606.1">
    <property type="nucleotide sequence ID" value="NZ_PYGK01000013.1"/>
</dbReference>
<dbReference type="AlphaFoldDB" id="A0A2P8FUC3"/>
<keyword evidence="4" id="KW-0378">Hydrolase</keyword>
<keyword evidence="5" id="KW-0442">Lipid degradation</keyword>
<sequence>MRFKSNKVDGFTIYAVTGTYTVAFAIDCAEEHMKGLLGFMVEKEYINQKHERVRTTVMGFKVFKDRVENPIPGGLYSTYDNPIQAFTWEDFSAYAEQDYTYHFTPLRGTPLNIKRGATISIDVTTEALWVAGDHSVFFNRGVASSQAYAMKFGNKSPDKVADNSAYKWLSRGLKEALIAFIEQAERGDKIYGCFYEFRYDGVLLALREAADRGVLLELVYDCKENQRLDKKTGEMIPSFPKVENNKACETAGLDKHPNCTLISRTRNKSYISHNKFMVLEKEGVCTKVWTGSTNISKGGIFGQANVGHAVDDQEVASQYKAYWDVIKNDPDSKTLETFTSKAEADLTSVDDIQDGVTCIFSPRKTVDMLNFYATLLDSATSCACITLAFGVNEVFANALSDNTTNSALTFLLLEKDAEEQFDYIYQNHVVKAVGSYIPENALYKWVRETNTFGLKLNTNVMYVHSKFLLKDPLQKDCIIATGSANFSGPSTTDNDENMMIIKGNPRVADIYFTEFLRLFNHYYFRWIVKKMTEQGSLDYDNPAFLSSTDTWTNQYKAGKYKRKRIEIFTGMYGIQQHQNTMLSMPDRT</sequence>
<gene>
    <name evidence="8" type="ORF">CLV42_1131</name>
</gene>
<keyword evidence="9" id="KW-1185">Reference proteome</keyword>
<dbReference type="OrthoDB" id="9762009at2"/>
<dbReference type="EMBL" id="PYGK01000013">
    <property type="protein sequence ID" value="PSL25320.1"/>
    <property type="molecule type" value="Genomic_DNA"/>
</dbReference>
<dbReference type="CDD" id="cd09172">
    <property type="entry name" value="PLDc_Nuc_like_unchar1_1"/>
    <property type="match status" value="1"/>
</dbReference>
<dbReference type="InterPro" id="IPR001736">
    <property type="entry name" value="PLipase_D/transphosphatidylase"/>
</dbReference>
<dbReference type="GO" id="GO:0004630">
    <property type="term" value="F:phospholipase D activity"/>
    <property type="evidence" value="ECO:0007669"/>
    <property type="project" value="UniProtKB-EC"/>
</dbReference>
<feature type="domain" description="PLD phosphodiesterase" evidence="7">
    <location>
        <begin position="268"/>
        <end position="299"/>
    </location>
</feature>
<evidence type="ECO:0000256" key="2">
    <source>
        <dbReference type="ARBA" id="ARBA00008664"/>
    </source>
</evidence>
<dbReference type="InterPro" id="IPR025202">
    <property type="entry name" value="PLD-like_dom"/>
</dbReference>
<dbReference type="GO" id="GO:0006793">
    <property type="term" value="P:phosphorus metabolic process"/>
    <property type="evidence" value="ECO:0007669"/>
    <property type="project" value="UniProtKB-ARBA"/>
</dbReference>
<proteinExistence type="inferred from homology"/>
<name>A0A2P8FUC3_9BACT</name>
<protein>
    <recommendedName>
        <fullName evidence="3">phospholipase D</fullName>
        <ecNumber evidence="3">3.1.4.4</ecNumber>
    </recommendedName>
</protein>
<evidence type="ECO:0000256" key="4">
    <source>
        <dbReference type="ARBA" id="ARBA00022801"/>
    </source>
</evidence>
<comment type="caution">
    <text evidence="8">The sequence shown here is derived from an EMBL/GenBank/DDBJ whole genome shotgun (WGS) entry which is preliminary data.</text>
</comment>
<dbReference type="PANTHER" id="PTHR43856:SF1">
    <property type="entry name" value="MITOCHONDRIAL CARDIOLIPIN HYDROLASE"/>
    <property type="match status" value="1"/>
</dbReference>
<evidence type="ECO:0000256" key="1">
    <source>
        <dbReference type="ARBA" id="ARBA00000798"/>
    </source>
</evidence>
<dbReference type="SUPFAM" id="SSF56024">
    <property type="entry name" value="Phospholipase D/nuclease"/>
    <property type="match status" value="2"/>
</dbReference>
<dbReference type="GO" id="GO:0016891">
    <property type="term" value="F:RNA endonuclease activity producing 5'-phosphomonoesters, hydrolytic mechanism"/>
    <property type="evidence" value="ECO:0007669"/>
    <property type="project" value="TreeGrafter"/>
</dbReference>
<comment type="similarity">
    <text evidence="2">Belongs to the phospholipase D family.</text>
</comment>
<evidence type="ECO:0000256" key="6">
    <source>
        <dbReference type="ARBA" id="ARBA00023098"/>
    </source>
</evidence>
<dbReference type="Pfam" id="PF13091">
    <property type="entry name" value="PLDc_2"/>
    <property type="match status" value="2"/>
</dbReference>
<dbReference type="PANTHER" id="PTHR43856">
    <property type="entry name" value="CARDIOLIPIN HYDROLASE"/>
    <property type="match status" value="1"/>
</dbReference>
<keyword evidence="6" id="KW-0443">Lipid metabolism</keyword>
<evidence type="ECO:0000256" key="5">
    <source>
        <dbReference type="ARBA" id="ARBA00022963"/>
    </source>
</evidence>
<evidence type="ECO:0000259" key="7">
    <source>
        <dbReference type="PROSITE" id="PS50035"/>
    </source>
</evidence>
<dbReference type="GO" id="GO:0016042">
    <property type="term" value="P:lipid catabolic process"/>
    <property type="evidence" value="ECO:0007669"/>
    <property type="project" value="UniProtKB-KW"/>
</dbReference>
<dbReference type="Proteomes" id="UP000240978">
    <property type="component" value="Unassembled WGS sequence"/>
</dbReference>
<dbReference type="InterPro" id="IPR051406">
    <property type="entry name" value="PLD_domain"/>
</dbReference>
<dbReference type="Gene3D" id="3.30.870.10">
    <property type="entry name" value="Endonuclease Chain A"/>
    <property type="match status" value="2"/>
</dbReference>
<reference evidence="8 9" key="1">
    <citation type="submission" date="2018-03" db="EMBL/GenBank/DDBJ databases">
        <title>Genomic Encyclopedia of Archaeal and Bacterial Type Strains, Phase II (KMG-II): from individual species to whole genera.</title>
        <authorList>
            <person name="Goeker M."/>
        </authorList>
    </citation>
    <scope>NUCLEOTIDE SEQUENCE [LARGE SCALE GENOMIC DNA]</scope>
    <source>
        <strain evidence="8 9">DSM 18107</strain>
    </source>
</reference>
<comment type="catalytic activity">
    <reaction evidence="1">
        <text>a 1,2-diacyl-sn-glycero-3-phosphocholine + H2O = a 1,2-diacyl-sn-glycero-3-phosphate + choline + H(+)</text>
        <dbReference type="Rhea" id="RHEA:14445"/>
        <dbReference type="ChEBI" id="CHEBI:15354"/>
        <dbReference type="ChEBI" id="CHEBI:15377"/>
        <dbReference type="ChEBI" id="CHEBI:15378"/>
        <dbReference type="ChEBI" id="CHEBI:57643"/>
        <dbReference type="ChEBI" id="CHEBI:58608"/>
        <dbReference type="EC" id="3.1.4.4"/>
    </reaction>
</comment>
<dbReference type="EC" id="3.1.4.4" evidence="3"/>
<accession>A0A2P8FUC3</accession>
<evidence type="ECO:0000313" key="8">
    <source>
        <dbReference type="EMBL" id="PSL25320.1"/>
    </source>
</evidence>